<name>A0A183LKD2_9TREM</name>
<accession>A0A183LKD2</accession>
<gene>
    <name evidence="1" type="ORF">SMRZ_LOCUS4257</name>
</gene>
<proteinExistence type="predicted"/>
<evidence type="ECO:0000313" key="1">
    <source>
        <dbReference type="EMBL" id="VDO60730.1"/>
    </source>
</evidence>
<evidence type="ECO:0000313" key="2">
    <source>
        <dbReference type="Proteomes" id="UP000277204"/>
    </source>
</evidence>
<organism evidence="1 2">
    <name type="scientific">Schistosoma margrebowiei</name>
    <dbReference type="NCBI Taxonomy" id="48269"/>
    <lineage>
        <taxon>Eukaryota</taxon>
        <taxon>Metazoa</taxon>
        <taxon>Spiralia</taxon>
        <taxon>Lophotrochozoa</taxon>
        <taxon>Platyhelminthes</taxon>
        <taxon>Trematoda</taxon>
        <taxon>Digenea</taxon>
        <taxon>Strigeidida</taxon>
        <taxon>Schistosomatoidea</taxon>
        <taxon>Schistosomatidae</taxon>
        <taxon>Schistosoma</taxon>
    </lineage>
</organism>
<reference evidence="1 2" key="1">
    <citation type="submission" date="2018-11" db="EMBL/GenBank/DDBJ databases">
        <authorList>
            <consortium name="Pathogen Informatics"/>
        </authorList>
    </citation>
    <scope>NUCLEOTIDE SEQUENCE [LARGE SCALE GENOMIC DNA]</scope>
    <source>
        <strain evidence="1 2">Zambia</strain>
    </source>
</reference>
<keyword evidence="2" id="KW-1185">Reference proteome</keyword>
<protein>
    <submittedName>
        <fullName evidence="1">Uncharacterized protein</fullName>
    </submittedName>
</protein>
<dbReference type="AlphaFoldDB" id="A0A183LKD2"/>
<dbReference type="Proteomes" id="UP000277204">
    <property type="component" value="Unassembled WGS sequence"/>
</dbReference>
<dbReference type="EMBL" id="UZAI01001331">
    <property type="protein sequence ID" value="VDO60730.1"/>
    <property type="molecule type" value="Genomic_DNA"/>
</dbReference>
<sequence length="145" mass="17375">MRTSTSEGKHREQLTVWMHQDNLDFIDDLAFLSRKRQQMQVKKTSVSEAFVSVLIGRWLDTISSSLLCERTKQIPSEKGIMERRWKCIRYTLRKSSNCITREALTWNPKGKWKSGRPNTLRRELEVDVKWMNRDWKQMERIAHYS</sequence>